<sequence>MLSDSERVGQVSSSSSSPPDTSLGGAKIKYSVEAGNSRKWIYMKRRHGMDAARAELARGNTRSMFAHENVRETIHKCPPVYLDTSLYGLGKAGSKLHAGRTAKSKEHQATNVKI</sequence>
<comment type="caution">
    <text evidence="2">The sequence shown here is derived from an EMBL/GenBank/DDBJ whole genome shotgun (WGS) entry which is preliminary data.</text>
</comment>
<evidence type="ECO:0000313" key="2">
    <source>
        <dbReference type="EMBL" id="KAK3777339.1"/>
    </source>
</evidence>
<gene>
    <name evidence="2" type="ORF">RRG08_062504</name>
</gene>
<organism evidence="2 3">
    <name type="scientific">Elysia crispata</name>
    <name type="common">lettuce slug</name>
    <dbReference type="NCBI Taxonomy" id="231223"/>
    <lineage>
        <taxon>Eukaryota</taxon>
        <taxon>Metazoa</taxon>
        <taxon>Spiralia</taxon>
        <taxon>Lophotrochozoa</taxon>
        <taxon>Mollusca</taxon>
        <taxon>Gastropoda</taxon>
        <taxon>Heterobranchia</taxon>
        <taxon>Euthyneura</taxon>
        <taxon>Panpulmonata</taxon>
        <taxon>Sacoglossa</taxon>
        <taxon>Placobranchoidea</taxon>
        <taxon>Plakobranchidae</taxon>
        <taxon>Elysia</taxon>
    </lineage>
</organism>
<evidence type="ECO:0000313" key="3">
    <source>
        <dbReference type="Proteomes" id="UP001283361"/>
    </source>
</evidence>
<protein>
    <submittedName>
        <fullName evidence="2">Uncharacterized protein</fullName>
    </submittedName>
</protein>
<dbReference type="AlphaFoldDB" id="A0AAE0ZX76"/>
<keyword evidence="3" id="KW-1185">Reference proteome</keyword>
<dbReference type="EMBL" id="JAWDGP010003087">
    <property type="protein sequence ID" value="KAK3777339.1"/>
    <property type="molecule type" value="Genomic_DNA"/>
</dbReference>
<reference evidence="2" key="1">
    <citation type="journal article" date="2023" name="G3 (Bethesda)">
        <title>A reference genome for the long-term kleptoplast-retaining sea slug Elysia crispata morphotype clarki.</title>
        <authorList>
            <person name="Eastman K.E."/>
            <person name="Pendleton A.L."/>
            <person name="Shaikh M.A."/>
            <person name="Suttiyut T."/>
            <person name="Ogas R."/>
            <person name="Tomko P."/>
            <person name="Gavelis G."/>
            <person name="Widhalm J.R."/>
            <person name="Wisecaver J.H."/>
        </authorList>
    </citation>
    <scope>NUCLEOTIDE SEQUENCE</scope>
    <source>
        <strain evidence="2">ECLA1</strain>
    </source>
</reference>
<name>A0AAE0ZX76_9GAST</name>
<dbReference type="Proteomes" id="UP001283361">
    <property type="component" value="Unassembled WGS sequence"/>
</dbReference>
<proteinExistence type="predicted"/>
<accession>A0AAE0ZX76</accession>
<feature type="region of interest" description="Disordered" evidence="1">
    <location>
        <begin position="1"/>
        <end position="28"/>
    </location>
</feature>
<evidence type="ECO:0000256" key="1">
    <source>
        <dbReference type="SAM" id="MobiDB-lite"/>
    </source>
</evidence>